<feature type="transmembrane region" description="Helical" evidence="2">
    <location>
        <begin position="260"/>
        <end position="282"/>
    </location>
</feature>
<keyword evidence="2" id="KW-1133">Transmembrane helix</keyword>
<name>A0A7E5A239_PANRE</name>
<reference evidence="5" key="2">
    <citation type="submission" date="2020-10" db="UniProtKB">
        <authorList>
            <consortium name="WormBaseParasite"/>
        </authorList>
    </citation>
    <scope>IDENTIFICATION</scope>
</reference>
<evidence type="ECO:0000259" key="3">
    <source>
        <dbReference type="Pfam" id="PF25085"/>
    </source>
</evidence>
<evidence type="ECO:0000256" key="1">
    <source>
        <dbReference type="SAM" id="MobiDB-lite"/>
    </source>
</evidence>
<protein>
    <submittedName>
        <fullName evidence="5">Transmembrane protein</fullName>
    </submittedName>
</protein>
<feature type="transmembrane region" description="Helical" evidence="2">
    <location>
        <begin position="54"/>
        <end position="74"/>
    </location>
</feature>
<evidence type="ECO:0000313" key="5">
    <source>
        <dbReference type="WBParaSite" id="Pan_g9169.t2"/>
    </source>
</evidence>
<proteinExistence type="predicted"/>
<feature type="transmembrane region" description="Helical" evidence="2">
    <location>
        <begin position="232"/>
        <end position="254"/>
    </location>
</feature>
<feature type="transmembrane region" description="Helical" evidence="2">
    <location>
        <begin position="81"/>
        <end position="102"/>
    </location>
</feature>
<feature type="transmembrane region" description="Helical" evidence="2">
    <location>
        <begin position="195"/>
        <end position="211"/>
    </location>
</feature>
<feature type="transmembrane region" description="Helical" evidence="2">
    <location>
        <begin position="404"/>
        <end position="423"/>
    </location>
</feature>
<feature type="transmembrane region" description="Helical" evidence="2">
    <location>
        <begin position="122"/>
        <end position="141"/>
    </location>
</feature>
<keyword evidence="2" id="KW-0812">Transmembrane</keyword>
<feature type="region of interest" description="Disordered" evidence="1">
    <location>
        <begin position="442"/>
        <end position="481"/>
    </location>
</feature>
<accession>A0A7E5A239</accession>
<dbReference type="Proteomes" id="UP000492821">
    <property type="component" value="Unassembled WGS sequence"/>
</dbReference>
<evidence type="ECO:0000256" key="2">
    <source>
        <dbReference type="SAM" id="Phobius"/>
    </source>
</evidence>
<dbReference type="PANTHER" id="PTHR35982:SF1">
    <property type="entry name" value="SPIROCYCLASE, AVEC FAMILY"/>
    <property type="match status" value="1"/>
</dbReference>
<feature type="transmembrane region" description="Helical" evidence="2">
    <location>
        <begin position="153"/>
        <end position="175"/>
    </location>
</feature>
<feature type="compositionally biased region" description="Basic residues" evidence="1">
    <location>
        <begin position="471"/>
        <end position="481"/>
    </location>
</feature>
<dbReference type="PANTHER" id="PTHR35982">
    <property type="entry name" value="AGAP005361-PA"/>
    <property type="match status" value="1"/>
</dbReference>
<reference evidence="4" key="1">
    <citation type="journal article" date="2013" name="Genetics">
        <title>The draft genome and transcriptome of Panagrellus redivivus are shaped by the harsh demands of a free-living lifestyle.</title>
        <authorList>
            <person name="Srinivasan J."/>
            <person name="Dillman A.R."/>
            <person name="Macchietto M.G."/>
            <person name="Heikkinen L."/>
            <person name="Lakso M."/>
            <person name="Fracchia K.M."/>
            <person name="Antoshechkin I."/>
            <person name="Mortazavi A."/>
            <person name="Wong G."/>
            <person name="Sternberg P.W."/>
        </authorList>
    </citation>
    <scope>NUCLEOTIDE SEQUENCE [LARGE SCALE GENOMIC DNA]</scope>
    <source>
        <strain evidence="4">MT8872</strain>
    </source>
</reference>
<feature type="domain" description="DUF7802" evidence="3">
    <location>
        <begin position="1"/>
        <end position="424"/>
    </location>
</feature>
<keyword evidence="4" id="KW-1185">Reference proteome</keyword>
<dbReference type="WBParaSite" id="Pan_g9169.t2">
    <property type="protein sequence ID" value="Pan_g9169.t2"/>
    <property type="gene ID" value="Pan_g9169"/>
</dbReference>
<organism evidence="4 5">
    <name type="scientific">Panagrellus redivivus</name>
    <name type="common">Microworm</name>
    <dbReference type="NCBI Taxonomy" id="6233"/>
    <lineage>
        <taxon>Eukaryota</taxon>
        <taxon>Metazoa</taxon>
        <taxon>Ecdysozoa</taxon>
        <taxon>Nematoda</taxon>
        <taxon>Chromadorea</taxon>
        <taxon>Rhabditida</taxon>
        <taxon>Tylenchina</taxon>
        <taxon>Panagrolaimomorpha</taxon>
        <taxon>Panagrolaimoidea</taxon>
        <taxon>Panagrolaimidae</taxon>
        <taxon>Panagrellus</taxon>
    </lineage>
</organism>
<dbReference type="Pfam" id="PF25085">
    <property type="entry name" value="DUF7802"/>
    <property type="match status" value="1"/>
</dbReference>
<dbReference type="InterPro" id="IPR056704">
    <property type="entry name" value="DUF7802"/>
</dbReference>
<feature type="transmembrane region" description="Helical" evidence="2">
    <location>
        <begin position="303"/>
        <end position="321"/>
    </location>
</feature>
<evidence type="ECO:0000313" key="4">
    <source>
        <dbReference type="Proteomes" id="UP000492821"/>
    </source>
</evidence>
<keyword evidence="2" id="KW-0472">Membrane</keyword>
<sequence>MDYLMDRWFFPYVPYDFDEDTRKSISNVAIQVVGWADWFCKAQDPMKIIDQHTSFFACEVVFFVLCFLTFIHAWRHGNRYFYVWIGILVHALNVENLCYWIPDLDNFWQAQGMLTFFGMRAPLYILLGIYHVFDYISYIFVSRMHLPWWAEGPAVGLGAVMLDMPYDIMGIKLVWWTWHDDDPNIYDRMNWVPWNSYYFHASFACSFVWILRLSRKYIVDDVYDWKKFGREFLCVFLAGVGAFWGGTIQFALLYHPAHDIFGIHSEYTTITFLSIYALIVYIGDRSNKNKEARAGNPYFFDELSLAICLHYLFYMVLVLIADPVNIVAEGLHQPIGPCYEMQKVQTPTGLVLEKRKYLCMDDYDEKYFDFHCLPKDARLRYENGSEPLLWYAICGTEFDNRAEYIFIIWTICILFSCIFYQWAARSGPTPTVFEYVYKRRVRRAPSSKPGRSPSPVAAGHDRADSPASSKNVRHRVNRSGK</sequence>
<dbReference type="AlphaFoldDB" id="A0A7E5A239"/>